<dbReference type="Proteomes" id="UP001201397">
    <property type="component" value="Unassembled WGS sequence"/>
</dbReference>
<organism evidence="2 3">
    <name type="scientific">Neisseria lisongii</name>
    <dbReference type="NCBI Taxonomy" id="2912188"/>
    <lineage>
        <taxon>Bacteria</taxon>
        <taxon>Pseudomonadati</taxon>
        <taxon>Pseudomonadota</taxon>
        <taxon>Betaproteobacteria</taxon>
        <taxon>Neisseriales</taxon>
        <taxon>Neisseriaceae</taxon>
        <taxon>Neisseria</taxon>
    </lineage>
</organism>
<dbReference type="EMBL" id="JAKKDL010000004">
    <property type="protein sequence ID" value="MCF7529468.1"/>
    <property type="molecule type" value="Genomic_DNA"/>
</dbReference>
<name>A0AAW5AGG9_9NEIS</name>
<dbReference type="RefSeq" id="WP_237092678.1">
    <property type="nucleotide sequence ID" value="NZ_JAKKDL010000004.1"/>
</dbReference>
<dbReference type="CDD" id="cd01081">
    <property type="entry name" value="Aldose_epim"/>
    <property type="match status" value="1"/>
</dbReference>
<dbReference type="GO" id="GO:0030246">
    <property type="term" value="F:carbohydrate binding"/>
    <property type="evidence" value="ECO:0007669"/>
    <property type="project" value="InterPro"/>
</dbReference>
<dbReference type="GO" id="GO:0016853">
    <property type="term" value="F:isomerase activity"/>
    <property type="evidence" value="ECO:0007669"/>
    <property type="project" value="InterPro"/>
</dbReference>
<evidence type="ECO:0000313" key="1">
    <source>
        <dbReference type="EMBL" id="MCF7529468.1"/>
    </source>
</evidence>
<sequence>MFDIQTDNSCIILNHQGRRRAEIYLFGALLNRYEIELADGSRFNAVQGYESPQQARETLTAGFHSAKLSPFACRIRRGQYRFDGQAYRIGKHQIAGHAAHGLMYDADFALIGSGSNAESAWAELAADYRVQEAGFPFAYRLQIRYCLTAQGLETVTLVRNTGRSAMPLADGWHPYFTLGGSVDEWTLQLNSRSRLVFDQDLVANGEILADNRFASVRSLAGIELDNSFILDSFDRPACVLRSSNYRLSIFPEPSYPYLQIYIPPTRQSLALENLSGAPDCFNNGLGLTVLAAGEEKRFATRYVLETCESEAA</sequence>
<dbReference type="GO" id="GO:0005975">
    <property type="term" value="P:carbohydrate metabolic process"/>
    <property type="evidence" value="ECO:0007669"/>
    <property type="project" value="InterPro"/>
</dbReference>
<evidence type="ECO:0000313" key="2">
    <source>
        <dbReference type="EMBL" id="MCF7530175.1"/>
    </source>
</evidence>
<dbReference type="InterPro" id="IPR008183">
    <property type="entry name" value="Aldose_1/G6P_1-epimerase"/>
</dbReference>
<dbReference type="AlphaFoldDB" id="A0AAW5AGG9"/>
<gene>
    <name evidence="1" type="ORF">L4H06_04415</name>
    <name evidence="2" type="ORF">L4H06_08055</name>
</gene>
<proteinExistence type="predicted"/>
<protein>
    <submittedName>
        <fullName evidence="2">Aldose 1-epimerase</fullName>
    </submittedName>
</protein>
<accession>A0AAW5AGG9</accession>
<dbReference type="InterPro" id="IPR011013">
    <property type="entry name" value="Gal_mutarotase_sf_dom"/>
</dbReference>
<comment type="caution">
    <text evidence="2">The sequence shown here is derived from an EMBL/GenBank/DDBJ whole genome shotgun (WGS) entry which is preliminary data.</text>
</comment>
<dbReference type="EMBL" id="JAKKDL010000010">
    <property type="protein sequence ID" value="MCF7530175.1"/>
    <property type="molecule type" value="Genomic_DNA"/>
</dbReference>
<dbReference type="InterPro" id="IPR014718">
    <property type="entry name" value="GH-type_carb-bd"/>
</dbReference>
<evidence type="ECO:0000313" key="3">
    <source>
        <dbReference type="Proteomes" id="UP001201397"/>
    </source>
</evidence>
<reference evidence="2" key="1">
    <citation type="submission" date="2022-01" db="EMBL/GenBank/DDBJ databases">
        <title>Neisseria sp. ZJ104.</title>
        <authorList>
            <person name="Yang C."/>
        </authorList>
    </citation>
    <scope>NUCLEOTIDE SEQUENCE</scope>
    <source>
        <strain evidence="2">ZJ104</strain>
    </source>
</reference>
<dbReference type="Pfam" id="PF01263">
    <property type="entry name" value="Aldose_epim"/>
    <property type="match status" value="1"/>
</dbReference>
<dbReference type="SUPFAM" id="SSF74650">
    <property type="entry name" value="Galactose mutarotase-like"/>
    <property type="match status" value="1"/>
</dbReference>
<dbReference type="Gene3D" id="2.70.98.10">
    <property type="match status" value="1"/>
</dbReference>